<sequence length="215" mass="24170">MENPLRFQGQYYDAETGLHYNRHRYYDPLIRSYISQDPIGLAGGLNPYQYTPNPLMWIDPLGLTSCKLSKAMENNGIIRPKNSAAHHIVPETARGAQPARDILNKFGIDINGVSNGVFLPTHKNTDGMSGLLHSGKHPDKYVDAINRLIRDAANTGGKQGVIDGDGEPTTYFPVTLPARRQYRLPPQRLKPRLRRLLRLLLSPQQQPGPRLSRQQ</sequence>
<evidence type="ECO:0000313" key="1">
    <source>
        <dbReference type="EMBL" id="PNS09908.1"/>
    </source>
</evidence>
<dbReference type="Proteomes" id="UP000236345">
    <property type="component" value="Unassembled WGS sequence"/>
</dbReference>
<dbReference type="AlphaFoldDB" id="A0A2K1Q4E0"/>
<proteinExistence type="predicted"/>
<evidence type="ECO:0000313" key="2">
    <source>
        <dbReference type="Proteomes" id="UP000236345"/>
    </source>
</evidence>
<dbReference type="NCBIfam" id="TIGR03696">
    <property type="entry name" value="Rhs_assc_core"/>
    <property type="match status" value="1"/>
</dbReference>
<dbReference type="EMBL" id="NWUO01000035">
    <property type="protein sequence ID" value="PNS09908.1"/>
    <property type="molecule type" value="Genomic_DNA"/>
</dbReference>
<dbReference type="PANTHER" id="PTHR32305:SF15">
    <property type="entry name" value="PROTEIN RHSA-RELATED"/>
    <property type="match status" value="1"/>
</dbReference>
<evidence type="ECO:0008006" key="3">
    <source>
        <dbReference type="Google" id="ProtNLM"/>
    </source>
</evidence>
<dbReference type="Gene3D" id="2.180.10.10">
    <property type="entry name" value="RHS repeat-associated core"/>
    <property type="match status" value="1"/>
</dbReference>
<dbReference type="PRINTS" id="PR00394">
    <property type="entry name" value="RHSPROTEIN"/>
</dbReference>
<dbReference type="InterPro" id="IPR050708">
    <property type="entry name" value="T6SS_VgrG/RHS"/>
</dbReference>
<organism evidence="1 2">
    <name type="scientific">Mixta theicola</name>
    <dbReference type="NCBI Taxonomy" id="1458355"/>
    <lineage>
        <taxon>Bacteria</taxon>
        <taxon>Pseudomonadati</taxon>
        <taxon>Pseudomonadota</taxon>
        <taxon>Gammaproteobacteria</taxon>
        <taxon>Enterobacterales</taxon>
        <taxon>Erwiniaceae</taxon>
        <taxon>Mixta</taxon>
    </lineage>
</organism>
<name>A0A2K1Q4E0_9GAMM</name>
<keyword evidence="2" id="KW-1185">Reference proteome</keyword>
<dbReference type="PANTHER" id="PTHR32305">
    <property type="match status" value="1"/>
</dbReference>
<gene>
    <name evidence="1" type="ORF">COO59_20300</name>
</gene>
<dbReference type="InterPro" id="IPR032871">
    <property type="entry name" value="AHH_dom_containing"/>
</dbReference>
<accession>A0A2K1Q4E0</accession>
<reference evidence="2" key="1">
    <citation type="submission" date="2017-09" db="EMBL/GenBank/DDBJ databases">
        <authorList>
            <person name="Palmer M."/>
            <person name="Steenkamp E.T."/>
            <person name="Coetzee M.P."/>
            <person name="Avontuur J.R."/>
            <person name="Van Zyl E."/>
            <person name="Chan W.-Y."/>
            <person name="Blom J."/>
            <person name="Venter S.N."/>
        </authorList>
    </citation>
    <scope>NUCLEOTIDE SEQUENCE [LARGE SCALE GENOMIC DNA]</scope>
    <source>
        <strain evidence="2">QC88-366</strain>
    </source>
</reference>
<protein>
    <recommendedName>
        <fullName evidence="3">Type IV secretion protein Rhs</fullName>
    </recommendedName>
</protein>
<comment type="caution">
    <text evidence="1">The sequence shown here is derived from an EMBL/GenBank/DDBJ whole genome shotgun (WGS) entry which is preliminary data.</text>
</comment>
<dbReference type="InterPro" id="IPR022385">
    <property type="entry name" value="Rhs_assc_core"/>
</dbReference>
<dbReference type="Pfam" id="PF14412">
    <property type="entry name" value="AHH"/>
    <property type="match status" value="1"/>
</dbReference>